<organism evidence="1 2">
    <name type="scientific">Colletotrichum asianum</name>
    <dbReference type="NCBI Taxonomy" id="702518"/>
    <lineage>
        <taxon>Eukaryota</taxon>
        <taxon>Fungi</taxon>
        <taxon>Dikarya</taxon>
        <taxon>Ascomycota</taxon>
        <taxon>Pezizomycotina</taxon>
        <taxon>Sordariomycetes</taxon>
        <taxon>Hypocreomycetidae</taxon>
        <taxon>Glomerellales</taxon>
        <taxon>Glomerellaceae</taxon>
        <taxon>Colletotrichum</taxon>
        <taxon>Colletotrichum gloeosporioides species complex</taxon>
    </lineage>
</organism>
<accession>A0A8H3ZVJ8</accession>
<dbReference type="AlphaFoldDB" id="A0A8H3ZVJ8"/>
<reference evidence="1 2" key="1">
    <citation type="submission" date="2019-12" db="EMBL/GenBank/DDBJ databases">
        <title>A genome sequence resource for the geographically widespread anthracnose pathogen Colletotrichum asianum.</title>
        <authorList>
            <person name="Meng Y."/>
        </authorList>
    </citation>
    <scope>NUCLEOTIDE SEQUENCE [LARGE SCALE GENOMIC DNA]</scope>
    <source>
        <strain evidence="1 2">ICMP 18580</strain>
    </source>
</reference>
<proteinExistence type="predicted"/>
<gene>
    <name evidence="1" type="ORF">GQ607_004367</name>
</gene>
<dbReference type="EMBL" id="WOWK01000017">
    <property type="protein sequence ID" value="KAF0328571.1"/>
    <property type="molecule type" value="Genomic_DNA"/>
</dbReference>
<comment type="caution">
    <text evidence="1">The sequence shown here is derived from an EMBL/GenBank/DDBJ whole genome shotgun (WGS) entry which is preliminary data.</text>
</comment>
<dbReference type="Proteomes" id="UP000434172">
    <property type="component" value="Unassembled WGS sequence"/>
</dbReference>
<name>A0A8H3ZVJ8_9PEZI</name>
<evidence type="ECO:0000313" key="1">
    <source>
        <dbReference type="EMBL" id="KAF0328571.1"/>
    </source>
</evidence>
<sequence length="25" mass="2983">MLILLLKSIINFLNVVRKRVKNNKD</sequence>
<evidence type="ECO:0000313" key="2">
    <source>
        <dbReference type="Proteomes" id="UP000434172"/>
    </source>
</evidence>
<keyword evidence="2" id="KW-1185">Reference proteome</keyword>
<protein>
    <submittedName>
        <fullName evidence="1">Uncharacterized protein</fullName>
    </submittedName>
</protein>